<dbReference type="EMBL" id="CP042807">
    <property type="protein sequence ID" value="QEE24504.1"/>
    <property type="molecule type" value="Genomic_DNA"/>
</dbReference>
<dbReference type="KEGG" id="rgl:CS053_08315"/>
<sequence>MTSNRFVAGTPKAVVTSAPIEPKFSPLCEVPGCMTLYLGKDSDDKAHYACGKTAVLVNDWRGEKRGICAEHYLRGLVRAGKSAQQDLVNDDGSISLDKFRAMQQRLRDEGLDYIPHERRAP</sequence>
<dbReference type="AlphaFoldDB" id="A0A5B9DZ71"/>
<evidence type="ECO:0000313" key="2">
    <source>
        <dbReference type="Proteomes" id="UP000321807"/>
    </source>
</evidence>
<organism evidence="1 2">
    <name type="scientific">Rhodanobacter glycinis</name>
    <dbReference type="NCBI Taxonomy" id="582702"/>
    <lineage>
        <taxon>Bacteria</taxon>
        <taxon>Pseudomonadati</taxon>
        <taxon>Pseudomonadota</taxon>
        <taxon>Gammaproteobacteria</taxon>
        <taxon>Lysobacterales</taxon>
        <taxon>Rhodanobacteraceae</taxon>
        <taxon>Rhodanobacter</taxon>
    </lineage>
</organism>
<gene>
    <name evidence="1" type="ORF">CS053_08315</name>
</gene>
<proteinExistence type="predicted"/>
<protein>
    <submittedName>
        <fullName evidence="1">Uncharacterized protein</fullName>
    </submittedName>
</protein>
<reference evidence="1 2" key="1">
    <citation type="submission" date="2019-08" db="EMBL/GenBank/DDBJ databases">
        <title>Complete genome sequence of Rhodanobacter glycinis strain T01E-68 isolated from tomato root.</title>
        <authorList>
            <person name="Weon H.-Y."/>
            <person name="Lee S.A."/>
        </authorList>
    </citation>
    <scope>NUCLEOTIDE SEQUENCE [LARGE SCALE GENOMIC DNA]</scope>
    <source>
        <strain evidence="1 2">T01E-68</strain>
    </source>
</reference>
<dbReference type="RefSeq" id="WP_147627097.1">
    <property type="nucleotide sequence ID" value="NZ_CP042807.1"/>
</dbReference>
<accession>A0A5B9DZ71</accession>
<dbReference type="Proteomes" id="UP000321807">
    <property type="component" value="Chromosome"/>
</dbReference>
<name>A0A5B9DZ71_9GAMM</name>
<evidence type="ECO:0000313" key="1">
    <source>
        <dbReference type="EMBL" id="QEE24504.1"/>
    </source>
</evidence>